<feature type="compositionally biased region" description="Low complexity" evidence="9">
    <location>
        <begin position="242"/>
        <end position="264"/>
    </location>
</feature>
<dbReference type="GO" id="GO:0008270">
    <property type="term" value="F:zinc ion binding"/>
    <property type="evidence" value="ECO:0007669"/>
    <property type="project" value="UniProtKB-KW"/>
</dbReference>
<keyword evidence="7" id="KW-0833">Ubl conjugation pathway</keyword>
<protein>
    <recommendedName>
        <fullName evidence="2">RBR-type E3 ubiquitin transferase</fullName>
        <ecNumber evidence="2">2.3.2.31</ecNumber>
    </recommendedName>
</protein>
<feature type="compositionally biased region" description="Polar residues" evidence="9">
    <location>
        <begin position="66"/>
        <end position="85"/>
    </location>
</feature>
<evidence type="ECO:0000256" key="1">
    <source>
        <dbReference type="ARBA" id="ARBA00001798"/>
    </source>
</evidence>
<proteinExistence type="predicted"/>
<dbReference type="SMART" id="SM00271">
    <property type="entry name" value="DnaJ"/>
    <property type="match status" value="1"/>
</dbReference>
<feature type="region of interest" description="Disordered" evidence="9">
    <location>
        <begin position="559"/>
        <end position="587"/>
    </location>
</feature>
<dbReference type="GO" id="GO:0016567">
    <property type="term" value="P:protein ubiquitination"/>
    <property type="evidence" value="ECO:0007669"/>
    <property type="project" value="InterPro"/>
</dbReference>
<feature type="region of interest" description="Disordered" evidence="9">
    <location>
        <begin position="38"/>
        <end position="125"/>
    </location>
</feature>
<name>A0A9P6FXC3_9FUNG</name>
<dbReference type="InterPro" id="IPR031127">
    <property type="entry name" value="E3_UB_ligase_RBR"/>
</dbReference>
<dbReference type="Gene3D" id="3.30.40.10">
    <property type="entry name" value="Zinc/RING finger domain, C3HC4 (zinc finger)"/>
    <property type="match status" value="1"/>
</dbReference>
<evidence type="ECO:0000256" key="10">
    <source>
        <dbReference type="SAM" id="Phobius"/>
    </source>
</evidence>
<dbReference type="Gene3D" id="1.10.287.110">
    <property type="entry name" value="DnaJ domain"/>
    <property type="match status" value="1"/>
</dbReference>
<dbReference type="OrthoDB" id="442087at2759"/>
<feature type="domain" description="J" evidence="11">
    <location>
        <begin position="489"/>
        <end position="565"/>
    </location>
</feature>
<feature type="compositionally biased region" description="Polar residues" evidence="9">
    <location>
        <begin position="109"/>
        <end position="125"/>
    </location>
</feature>
<evidence type="ECO:0000256" key="8">
    <source>
        <dbReference type="ARBA" id="ARBA00022833"/>
    </source>
</evidence>
<dbReference type="PROSITE" id="PS50076">
    <property type="entry name" value="DNAJ_2"/>
    <property type="match status" value="1"/>
</dbReference>
<dbReference type="Pfam" id="PF01485">
    <property type="entry name" value="IBR"/>
    <property type="match status" value="1"/>
</dbReference>
<gene>
    <name evidence="13" type="ORF">BGW38_009371</name>
</gene>
<evidence type="ECO:0000256" key="6">
    <source>
        <dbReference type="ARBA" id="ARBA00022771"/>
    </source>
</evidence>
<dbReference type="PROSITE" id="PS51873">
    <property type="entry name" value="TRIAD"/>
    <property type="match status" value="1"/>
</dbReference>
<evidence type="ECO:0000256" key="4">
    <source>
        <dbReference type="ARBA" id="ARBA00022723"/>
    </source>
</evidence>
<dbReference type="InterPro" id="IPR044066">
    <property type="entry name" value="TRIAD_supradom"/>
</dbReference>
<dbReference type="AlphaFoldDB" id="A0A9P6FXC3"/>
<dbReference type="EC" id="2.3.2.31" evidence="2"/>
<keyword evidence="10" id="KW-1133">Transmembrane helix</keyword>
<feature type="domain" description="RING-type" evidence="12">
    <location>
        <begin position="303"/>
        <end position="535"/>
    </location>
</feature>
<keyword evidence="4" id="KW-0479">Metal-binding</keyword>
<dbReference type="InterPro" id="IPR001623">
    <property type="entry name" value="DnaJ_domain"/>
</dbReference>
<dbReference type="InterPro" id="IPR013083">
    <property type="entry name" value="Znf_RING/FYVE/PHD"/>
</dbReference>
<dbReference type="EMBL" id="JAABOA010000687">
    <property type="protein sequence ID" value="KAF9583477.1"/>
    <property type="molecule type" value="Genomic_DNA"/>
</dbReference>
<evidence type="ECO:0000259" key="12">
    <source>
        <dbReference type="PROSITE" id="PS51873"/>
    </source>
</evidence>
<keyword evidence="3" id="KW-0808">Transferase</keyword>
<dbReference type="SUPFAM" id="SSF46565">
    <property type="entry name" value="Chaperone J-domain"/>
    <property type="match status" value="1"/>
</dbReference>
<dbReference type="SUPFAM" id="SSF57850">
    <property type="entry name" value="RING/U-box"/>
    <property type="match status" value="1"/>
</dbReference>
<feature type="transmembrane region" description="Helical" evidence="10">
    <location>
        <begin position="608"/>
        <end position="635"/>
    </location>
</feature>
<evidence type="ECO:0000256" key="9">
    <source>
        <dbReference type="SAM" id="MobiDB-lite"/>
    </source>
</evidence>
<evidence type="ECO:0000313" key="13">
    <source>
        <dbReference type="EMBL" id="KAF9583477.1"/>
    </source>
</evidence>
<keyword evidence="10" id="KW-0812">Transmembrane</keyword>
<keyword evidence="14" id="KW-1185">Reference proteome</keyword>
<dbReference type="CDD" id="cd06257">
    <property type="entry name" value="DnaJ"/>
    <property type="match status" value="1"/>
</dbReference>
<organism evidence="13 14">
    <name type="scientific">Lunasporangiospora selenospora</name>
    <dbReference type="NCBI Taxonomy" id="979761"/>
    <lineage>
        <taxon>Eukaryota</taxon>
        <taxon>Fungi</taxon>
        <taxon>Fungi incertae sedis</taxon>
        <taxon>Mucoromycota</taxon>
        <taxon>Mortierellomycotina</taxon>
        <taxon>Mortierellomycetes</taxon>
        <taxon>Mortierellales</taxon>
        <taxon>Mortierellaceae</taxon>
        <taxon>Lunasporangiospora</taxon>
    </lineage>
</organism>
<feature type="compositionally biased region" description="Polar residues" evidence="9">
    <location>
        <begin position="265"/>
        <end position="276"/>
    </location>
</feature>
<dbReference type="Proteomes" id="UP000780801">
    <property type="component" value="Unassembled WGS sequence"/>
</dbReference>
<dbReference type="CDD" id="cd20335">
    <property type="entry name" value="BRcat_RBR"/>
    <property type="match status" value="1"/>
</dbReference>
<reference evidence="13" key="1">
    <citation type="journal article" date="2020" name="Fungal Divers.">
        <title>Resolving the Mortierellaceae phylogeny through synthesis of multi-gene phylogenetics and phylogenomics.</title>
        <authorList>
            <person name="Vandepol N."/>
            <person name="Liber J."/>
            <person name="Desiro A."/>
            <person name="Na H."/>
            <person name="Kennedy M."/>
            <person name="Barry K."/>
            <person name="Grigoriev I.V."/>
            <person name="Miller A.N."/>
            <person name="O'Donnell K."/>
            <person name="Stajich J.E."/>
            <person name="Bonito G."/>
        </authorList>
    </citation>
    <scope>NUCLEOTIDE SEQUENCE</scope>
    <source>
        <strain evidence="13">KOD1015</strain>
    </source>
</reference>
<evidence type="ECO:0000256" key="5">
    <source>
        <dbReference type="ARBA" id="ARBA00022737"/>
    </source>
</evidence>
<evidence type="ECO:0000256" key="3">
    <source>
        <dbReference type="ARBA" id="ARBA00022679"/>
    </source>
</evidence>
<dbReference type="InterPro" id="IPR036869">
    <property type="entry name" value="J_dom_sf"/>
</dbReference>
<keyword evidence="5" id="KW-0677">Repeat</keyword>
<comment type="catalytic activity">
    <reaction evidence="1">
        <text>[E2 ubiquitin-conjugating enzyme]-S-ubiquitinyl-L-cysteine + [acceptor protein]-L-lysine = [E2 ubiquitin-conjugating enzyme]-L-cysteine + [acceptor protein]-N(6)-ubiquitinyl-L-lysine.</text>
        <dbReference type="EC" id="2.3.2.31"/>
    </reaction>
</comment>
<feature type="region of interest" description="Disordered" evidence="9">
    <location>
        <begin position="236"/>
        <end position="314"/>
    </location>
</feature>
<sequence length="679" mass="74410">MSTRKLTIQQCCICFDDFEWTSVADLLQNRDWEDSLLQQSNGEAESDNDSDDLYSPSLPPPYPLSTHSGAESSATTSTPNQQKPKGNQGVDIGKAGTGSASKDIKEESGSTSTIRSPSQDPSGLSQQIINDLVESELISEHEADEASMVEMVATQQQIMVEIKALRLSREPEEKSKVMTGYPDYDELLAFQTLLRDGTDAPYRDGTLGPEEKEHFEALEMQFARMISLSSPVPVTTTPAGRSVSFSSSSSSSSSVFSLDSPSASIPQASNVSSPTSDWGGLNDALIQGRDNNSNRGQSSRKGKGRHEEVSVTTPLGPDGEALKLGCSLNCESTHLLCFECLTQHIRVKLKEKQWPVVCPIPSCKEPIGPGFVEMTQGEDAIEWHLLGVEHAFSRKYYCPSRECGKLVVFQEATRSDVNGGSEDARLFGVICPYCEHYFCTKCQGEGHLGKTCDQVKKDTEERQNDEALESLAKESSWKRCPGCNFMVGKNGDILNVPENADNETIRQAYKREALRTHPDRTTNIGGPNGERPLSKAEATIRFQQVADAFYVLSDRQRRQEYDNARRSRSRESRNHWSENDQPHTEADSIFGGVFEELMRPEVENPSNFYSPIGMASGAALGFICGGIPGALLGGYGGKQLGKIRDNKGVSVMEAFGRLEHAHKAAVIAALISKIFKSIS</sequence>
<evidence type="ECO:0000256" key="2">
    <source>
        <dbReference type="ARBA" id="ARBA00012251"/>
    </source>
</evidence>
<keyword evidence="8" id="KW-0862">Zinc</keyword>
<dbReference type="PANTHER" id="PTHR11685">
    <property type="entry name" value="RBR FAMILY RING FINGER AND IBR DOMAIN-CONTAINING"/>
    <property type="match status" value="1"/>
</dbReference>
<feature type="compositionally biased region" description="Basic and acidic residues" evidence="9">
    <location>
        <begin position="559"/>
        <end position="586"/>
    </location>
</feature>
<dbReference type="InterPro" id="IPR002867">
    <property type="entry name" value="IBR_dom"/>
</dbReference>
<dbReference type="GO" id="GO:0061630">
    <property type="term" value="F:ubiquitin protein ligase activity"/>
    <property type="evidence" value="ECO:0007669"/>
    <property type="project" value="UniProtKB-EC"/>
</dbReference>
<evidence type="ECO:0000256" key="7">
    <source>
        <dbReference type="ARBA" id="ARBA00022786"/>
    </source>
</evidence>
<keyword evidence="6" id="KW-0863">Zinc-finger</keyword>
<accession>A0A9P6FXC3</accession>
<dbReference type="Pfam" id="PF00226">
    <property type="entry name" value="DnaJ"/>
    <property type="match status" value="1"/>
</dbReference>
<evidence type="ECO:0000259" key="11">
    <source>
        <dbReference type="PROSITE" id="PS50076"/>
    </source>
</evidence>
<dbReference type="PRINTS" id="PR00625">
    <property type="entry name" value="JDOMAIN"/>
</dbReference>
<keyword evidence="10" id="KW-0472">Membrane</keyword>
<evidence type="ECO:0000313" key="14">
    <source>
        <dbReference type="Proteomes" id="UP000780801"/>
    </source>
</evidence>
<comment type="caution">
    <text evidence="13">The sequence shown here is derived from an EMBL/GenBank/DDBJ whole genome shotgun (WGS) entry which is preliminary data.</text>
</comment>